<comment type="subcellular location">
    <subcellularLocation>
        <location evidence="1">Cell membrane</location>
        <topology evidence="1">Multi-pass membrane protein</topology>
    </subcellularLocation>
</comment>
<dbReference type="PROSITE" id="PS50929">
    <property type="entry name" value="ABC_TM1F"/>
    <property type="match status" value="1"/>
</dbReference>
<dbReference type="GO" id="GO:0005524">
    <property type="term" value="F:ATP binding"/>
    <property type="evidence" value="ECO:0007669"/>
    <property type="project" value="UniProtKB-KW"/>
</dbReference>
<dbReference type="Gene3D" id="1.20.1560.10">
    <property type="entry name" value="ABC transporter type 1, transmembrane domain"/>
    <property type="match status" value="1"/>
</dbReference>
<keyword evidence="3 5" id="KW-1133">Transmembrane helix</keyword>
<sequence length="222" mass="24955">MLKEFFSYYLPHKRLFMLDFGSAVLSGILSLGFPVAVAGFVDVLLPKQDWLLIGLAAVGLLLVYLANTGLMAVVTYWGHVLGITIETEMRKRAFDHLQKLSFRFYDNQKTGHLVARITKDLEEIGEVAHHGPEDLFVAVMTFVGALILMFTVHMELALIAMTIAPLVMWLVVRFGGEMTRNWQSQFGRVGAFNARIEENCVPLPTRITNVPCFTRITSFIAM</sequence>
<dbReference type="PANTHER" id="PTHR43394:SF1">
    <property type="entry name" value="ATP-BINDING CASSETTE SUB-FAMILY B MEMBER 10, MITOCHONDRIAL"/>
    <property type="match status" value="1"/>
</dbReference>
<dbReference type="SUPFAM" id="SSF90123">
    <property type="entry name" value="ABC transporter transmembrane region"/>
    <property type="match status" value="1"/>
</dbReference>
<dbReference type="PANTHER" id="PTHR43394">
    <property type="entry name" value="ATP-DEPENDENT PERMEASE MDL1, MITOCHONDRIAL"/>
    <property type="match status" value="1"/>
</dbReference>
<keyword evidence="2 5" id="KW-0812">Transmembrane</keyword>
<dbReference type="Pfam" id="PF00664">
    <property type="entry name" value="ABC_membrane"/>
    <property type="match status" value="1"/>
</dbReference>
<dbReference type="Proteomes" id="UP000219068">
    <property type="component" value="Unassembled WGS sequence"/>
</dbReference>
<feature type="transmembrane region" description="Helical" evidence="5">
    <location>
        <begin position="20"/>
        <end position="45"/>
    </location>
</feature>
<evidence type="ECO:0000256" key="4">
    <source>
        <dbReference type="ARBA" id="ARBA00023136"/>
    </source>
</evidence>
<dbReference type="InterPro" id="IPR011527">
    <property type="entry name" value="ABC1_TM_dom"/>
</dbReference>
<evidence type="ECO:0000256" key="1">
    <source>
        <dbReference type="ARBA" id="ARBA00004651"/>
    </source>
</evidence>
<dbReference type="InterPro" id="IPR036640">
    <property type="entry name" value="ABC1_TM_sf"/>
</dbReference>
<dbReference type="AlphaFoldDB" id="A0A285TTK0"/>
<evidence type="ECO:0000256" key="5">
    <source>
        <dbReference type="SAM" id="Phobius"/>
    </source>
</evidence>
<feature type="transmembrane region" description="Helical" evidence="5">
    <location>
        <begin position="142"/>
        <end position="172"/>
    </location>
</feature>
<organism evidence="7 8">
    <name type="scientific">Thalassospira xiamenensis</name>
    <dbReference type="NCBI Taxonomy" id="220697"/>
    <lineage>
        <taxon>Bacteria</taxon>
        <taxon>Pseudomonadati</taxon>
        <taxon>Pseudomonadota</taxon>
        <taxon>Alphaproteobacteria</taxon>
        <taxon>Rhodospirillales</taxon>
        <taxon>Thalassospiraceae</taxon>
        <taxon>Thalassospira</taxon>
    </lineage>
</organism>
<name>A0A285TTK0_9PROT</name>
<evidence type="ECO:0000256" key="2">
    <source>
        <dbReference type="ARBA" id="ARBA00022692"/>
    </source>
</evidence>
<keyword evidence="4 5" id="KW-0472">Membrane</keyword>
<keyword evidence="7" id="KW-0547">Nucleotide-binding</keyword>
<dbReference type="InterPro" id="IPR039421">
    <property type="entry name" value="Type_1_exporter"/>
</dbReference>
<dbReference type="RefSeq" id="WP_349290061.1">
    <property type="nucleotide sequence ID" value="NZ_OBMM01000004.1"/>
</dbReference>
<gene>
    <name evidence="7" type="ORF">SAMN05428964_104336</name>
</gene>
<reference evidence="7 8" key="1">
    <citation type="submission" date="2017-08" db="EMBL/GenBank/DDBJ databases">
        <authorList>
            <person name="de Groot N.N."/>
        </authorList>
    </citation>
    <scope>NUCLEOTIDE SEQUENCE [LARGE SCALE GENOMIC DNA]</scope>
    <source>
        <strain evidence="7 8">USBA 78</strain>
    </source>
</reference>
<protein>
    <submittedName>
        <fullName evidence="7">ATP-binding cassette, subfamily B</fullName>
    </submittedName>
</protein>
<keyword evidence="7" id="KW-0067">ATP-binding</keyword>
<evidence type="ECO:0000256" key="3">
    <source>
        <dbReference type="ARBA" id="ARBA00022989"/>
    </source>
</evidence>
<dbReference type="GO" id="GO:0005886">
    <property type="term" value="C:plasma membrane"/>
    <property type="evidence" value="ECO:0007669"/>
    <property type="project" value="UniProtKB-SubCell"/>
</dbReference>
<dbReference type="EMBL" id="OBMM01000004">
    <property type="protein sequence ID" value="SOC24502.1"/>
    <property type="molecule type" value="Genomic_DNA"/>
</dbReference>
<dbReference type="GO" id="GO:0015421">
    <property type="term" value="F:ABC-type oligopeptide transporter activity"/>
    <property type="evidence" value="ECO:0007669"/>
    <property type="project" value="TreeGrafter"/>
</dbReference>
<proteinExistence type="predicted"/>
<evidence type="ECO:0000259" key="6">
    <source>
        <dbReference type="PROSITE" id="PS50929"/>
    </source>
</evidence>
<feature type="transmembrane region" description="Helical" evidence="5">
    <location>
        <begin position="52"/>
        <end position="77"/>
    </location>
</feature>
<evidence type="ECO:0000313" key="7">
    <source>
        <dbReference type="EMBL" id="SOC24502.1"/>
    </source>
</evidence>
<evidence type="ECO:0000313" key="8">
    <source>
        <dbReference type="Proteomes" id="UP000219068"/>
    </source>
</evidence>
<feature type="domain" description="ABC transmembrane type-1" evidence="6">
    <location>
        <begin position="20"/>
        <end position="199"/>
    </location>
</feature>
<accession>A0A285TTK0</accession>